<dbReference type="GO" id="GO:0046872">
    <property type="term" value="F:metal ion binding"/>
    <property type="evidence" value="ECO:0007669"/>
    <property type="project" value="UniProtKB-KW"/>
</dbReference>
<feature type="active site" evidence="15">
    <location>
        <position position="295"/>
    </location>
</feature>
<comment type="catalytic activity">
    <reaction evidence="13 14">
        <text>2 D-alanine + ATP = D-alanyl-D-alanine + ADP + phosphate + H(+)</text>
        <dbReference type="Rhea" id="RHEA:11224"/>
        <dbReference type="ChEBI" id="CHEBI:15378"/>
        <dbReference type="ChEBI" id="CHEBI:30616"/>
        <dbReference type="ChEBI" id="CHEBI:43474"/>
        <dbReference type="ChEBI" id="CHEBI:57416"/>
        <dbReference type="ChEBI" id="CHEBI:57822"/>
        <dbReference type="ChEBI" id="CHEBI:456216"/>
        <dbReference type="EC" id="6.3.2.4"/>
    </reaction>
</comment>
<dbReference type="GO" id="GO:0009252">
    <property type="term" value="P:peptidoglycan biosynthetic process"/>
    <property type="evidence" value="ECO:0007669"/>
    <property type="project" value="UniProtKB-UniRule"/>
</dbReference>
<evidence type="ECO:0000256" key="17">
    <source>
        <dbReference type="PROSITE-ProRule" id="PRU00409"/>
    </source>
</evidence>
<evidence type="ECO:0000256" key="15">
    <source>
        <dbReference type="PIRSR" id="PIRSR039102-1"/>
    </source>
</evidence>
<feature type="binding site" evidence="16">
    <location>
        <position position="284"/>
    </location>
    <ligand>
        <name>Mg(2+)</name>
        <dbReference type="ChEBI" id="CHEBI:18420"/>
        <label>2</label>
    </ligand>
</feature>
<feature type="active site" evidence="15">
    <location>
        <position position="13"/>
    </location>
</feature>
<feature type="domain" description="ATP-grasp" evidence="18">
    <location>
        <begin position="117"/>
        <end position="317"/>
    </location>
</feature>
<evidence type="ECO:0000256" key="13">
    <source>
        <dbReference type="ARBA" id="ARBA00047614"/>
    </source>
</evidence>
<feature type="binding site" evidence="16">
    <location>
        <position position="284"/>
    </location>
    <ligand>
        <name>Mg(2+)</name>
        <dbReference type="ChEBI" id="CHEBI:18420"/>
        <label>1</label>
    </ligand>
</feature>
<dbReference type="eggNOG" id="COG1181">
    <property type="taxonomic scope" value="Bacteria"/>
</dbReference>
<evidence type="ECO:0000256" key="16">
    <source>
        <dbReference type="PIRSR" id="PIRSR039102-3"/>
    </source>
</evidence>
<evidence type="ECO:0000256" key="10">
    <source>
        <dbReference type="ARBA" id="ARBA00022960"/>
    </source>
</evidence>
<dbReference type="InterPro" id="IPR011095">
    <property type="entry name" value="Dala_Dala_lig_C"/>
</dbReference>
<comment type="function">
    <text evidence="14">Cell wall formation.</text>
</comment>
<evidence type="ECO:0000259" key="18">
    <source>
        <dbReference type="PROSITE" id="PS50975"/>
    </source>
</evidence>
<dbReference type="GO" id="GO:0071555">
    <property type="term" value="P:cell wall organization"/>
    <property type="evidence" value="ECO:0007669"/>
    <property type="project" value="UniProtKB-KW"/>
</dbReference>
<comment type="pathway">
    <text evidence="14">Cell wall biogenesis; peptidoglycan biosynthesis.</text>
</comment>
<keyword evidence="10 14" id="KW-0133">Cell shape</keyword>
<comment type="similarity">
    <text evidence="3 14">Belongs to the D-alanine--D-alanine ligase family.</text>
</comment>
<dbReference type="PATRIC" id="fig|1433126.3.peg.250"/>
<evidence type="ECO:0000256" key="9">
    <source>
        <dbReference type="ARBA" id="ARBA00022840"/>
    </source>
</evidence>
<dbReference type="GO" id="GO:0005737">
    <property type="term" value="C:cytoplasm"/>
    <property type="evidence" value="ECO:0007669"/>
    <property type="project" value="UniProtKB-SubCell"/>
</dbReference>
<keyword evidence="9 17" id="KW-0067">ATP-binding</keyword>
<evidence type="ECO:0000256" key="12">
    <source>
        <dbReference type="ARBA" id="ARBA00023316"/>
    </source>
</evidence>
<evidence type="ECO:0000256" key="6">
    <source>
        <dbReference type="ARBA" id="ARBA00022598"/>
    </source>
</evidence>
<dbReference type="Gene3D" id="3.40.50.20">
    <property type="match status" value="1"/>
</dbReference>
<evidence type="ECO:0000256" key="11">
    <source>
        <dbReference type="ARBA" id="ARBA00022984"/>
    </source>
</evidence>
<dbReference type="SUPFAM" id="SSF52440">
    <property type="entry name" value="PreATP-grasp domain"/>
    <property type="match status" value="1"/>
</dbReference>
<dbReference type="NCBIfam" id="TIGR01205">
    <property type="entry name" value="D_ala_D_alaTIGR"/>
    <property type="match status" value="1"/>
</dbReference>
<dbReference type="AlphaFoldDB" id="A0A060R9E7"/>
<proteinExistence type="inferred from homology"/>
<reference evidence="19 20" key="1">
    <citation type="journal article" date="2015" name="Genome Announc.">
        <title>Complete Genome Sequence of the Novel Leech Symbiont Mucinivorans hirudinis M3T.</title>
        <authorList>
            <person name="Nelson M.C."/>
            <person name="Bomar L."/>
            <person name="Graf J."/>
        </authorList>
    </citation>
    <scope>NUCLEOTIDE SEQUENCE [LARGE SCALE GENOMIC DNA]</scope>
    <source>
        <strain evidence="20">M3</strain>
    </source>
</reference>
<dbReference type="HAMAP" id="MF_00047">
    <property type="entry name" value="Dala_Dala_lig"/>
    <property type="match status" value="1"/>
</dbReference>
<keyword evidence="16" id="KW-0464">Manganese</keyword>
<dbReference type="NCBIfam" id="NF002378">
    <property type="entry name" value="PRK01372.1"/>
    <property type="match status" value="1"/>
</dbReference>
<feature type="binding site" evidence="16">
    <location>
        <position position="286"/>
    </location>
    <ligand>
        <name>Mg(2+)</name>
        <dbReference type="ChEBI" id="CHEBI:18420"/>
        <label>2</label>
    </ligand>
</feature>
<evidence type="ECO:0000256" key="7">
    <source>
        <dbReference type="ARBA" id="ARBA00022723"/>
    </source>
</evidence>
<dbReference type="EMBL" id="HG934468">
    <property type="protein sequence ID" value="CDN30358.1"/>
    <property type="molecule type" value="Genomic_DNA"/>
</dbReference>
<dbReference type="KEGG" id="rbc:BN938_0252"/>
<dbReference type="GO" id="GO:0005524">
    <property type="term" value="F:ATP binding"/>
    <property type="evidence" value="ECO:0007669"/>
    <property type="project" value="UniProtKB-UniRule"/>
</dbReference>
<feature type="binding site" evidence="16">
    <location>
        <position position="272"/>
    </location>
    <ligand>
        <name>Mg(2+)</name>
        <dbReference type="ChEBI" id="CHEBI:18420"/>
        <label>1</label>
    </ligand>
</feature>
<dbReference type="InterPro" id="IPR000291">
    <property type="entry name" value="D-Ala_lig_Van_CS"/>
</dbReference>
<keyword evidence="7 16" id="KW-0479">Metal-binding</keyword>
<dbReference type="EC" id="6.3.2.4" evidence="4 14"/>
<comment type="cofactor">
    <cofactor evidence="16">
        <name>Mg(2+)</name>
        <dbReference type="ChEBI" id="CHEBI:18420"/>
    </cofactor>
    <cofactor evidence="16">
        <name>Mn(2+)</name>
        <dbReference type="ChEBI" id="CHEBI:29035"/>
    </cofactor>
    <text evidence="16">Binds 2 magnesium or manganese ions per subunit.</text>
</comment>
<dbReference type="STRING" id="1433126.BN938_0252"/>
<evidence type="ECO:0000313" key="20">
    <source>
        <dbReference type="Proteomes" id="UP000027616"/>
    </source>
</evidence>
<dbReference type="PROSITE" id="PS00843">
    <property type="entry name" value="DALA_DALA_LIGASE_1"/>
    <property type="match status" value="1"/>
</dbReference>
<evidence type="ECO:0000256" key="14">
    <source>
        <dbReference type="HAMAP-Rule" id="MF_00047"/>
    </source>
</evidence>
<keyword evidence="6 14" id="KW-0436">Ligase</keyword>
<gene>
    <name evidence="14" type="primary">ddl</name>
    <name evidence="19" type="ORF">BN938_0252</name>
</gene>
<keyword evidence="8 17" id="KW-0547">Nucleotide-binding</keyword>
<keyword evidence="12 14" id="KW-0961">Cell wall biogenesis/degradation</keyword>
<dbReference type="PANTHER" id="PTHR23132:SF23">
    <property type="entry name" value="D-ALANINE--D-ALANINE LIGASE B"/>
    <property type="match status" value="1"/>
</dbReference>
<dbReference type="InterPro" id="IPR016185">
    <property type="entry name" value="PreATP-grasp_dom_sf"/>
</dbReference>
<dbReference type="PIRSF" id="PIRSF039102">
    <property type="entry name" value="Ddl/VanB"/>
    <property type="match status" value="1"/>
</dbReference>
<dbReference type="GO" id="GO:0008716">
    <property type="term" value="F:D-alanine-D-alanine ligase activity"/>
    <property type="evidence" value="ECO:0007669"/>
    <property type="project" value="UniProtKB-UniRule"/>
</dbReference>
<dbReference type="Proteomes" id="UP000027616">
    <property type="component" value="Chromosome I"/>
</dbReference>
<dbReference type="InterPro" id="IPR011761">
    <property type="entry name" value="ATP-grasp"/>
</dbReference>
<feature type="active site" evidence="15">
    <location>
        <position position="161"/>
    </location>
</feature>
<dbReference type="InterPro" id="IPR013815">
    <property type="entry name" value="ATP_grasp_subdomain_1"/>
</dbReference>
<organism evidence="19 20">
    <name type="scientific">Mucinivorans hirudinis</name>
    <dbReference type="NCBI Taxonomy" id="1433126"/>
    <lineage>
        <taxon>Bacteria</taxon>
        <taxon>Pseudomonadati</taxon>
        <taxon>Bacteroidota</taxon>
        <taxon>Bacteroidia</taxon>
        <taxon>Bacteroidales</taxon>
        <taxon>Rikenellaceae</taxon>
        <taxon>Mucinivorans</taxon>
    </lineage>
</organism>
<evidence type="ECO:0000256" key="1">
    <source>
        <dbReference type="ARBA" id="ARBA00001936"/>
    </source>
</evidence>
<dbReference type="UniPathway" id="UPA00219"/>
<evidence type="ECO:0000256" key="2">
    <source>
        <dbReference type="ARBA" id="ARBA00004496"/>
    </source>
</evidence>
<keyword evidence="20" id="KW-1185">Reference proteome</keyword>
<dbReference type="GO" id="GO:0008360">
    <property type="term" value="P:regulation of cell shape"/>
    <property type="evidence" value="ECO:0007669"/>
    <property type="project" value="UniProtKB-KW"/>
</dbReference>
<name>A0A060R9E7_9BACT</name>
<dbReference type="Pfam" id="PF01820">
    <property type="entry name" value="Dala_Dala_lig_N"/>
    <property type="match status" value="1"/>
</dbReference>
<sequence length="323" mass="35988">MKVAVIAGLDSSEAEISMKSATQVFEALNREMFEPYFITLKESLFRTIDGVEIDKNFFGFIDQQGEVKKFDYALIVVHGAPGENGVLQGYFEMMGVPYSGCSVEVSALTFNKSLCKKVVQFVANVNLAKEITIRRGETVNVERIIEELGLPLFVKPNASGSSCGVTKVKESEQLVAAVEMALKESEVALLEEFIEGTEVSQGVMIVGGDEWVLPATELVSKNEFFDYQAKYTDGFTQEITPARIPESVAKILNHTTLDIYKTLGCRGIVRIDYIIKKGKPYFIEVNTTPGMSRNSIVPQQWNQVGLTMEEAFTLLLRDEREMK</sequence>
<dbReference type="InterPro" id="IPR011127">
    <property type="entry name" value="Dala_Dala_lig_N"/>
</dbReference>
<keyword evidence="11 14" id="KW-0573">Peptidoglycan synthesis</keyword>
<dbReference type="PROSITE" id="PS50975">
    <property type="entry name" value="ATP_GRASP"/>
    <property type="match status" value="1"/>
</dbReference>
<comment type="subcellular location">
    <subcellularLocation>
        <location evidence="2 14">Cytoplasm</location>
    </subcellularLocation>
</comment>
<evidence type="ECO:0000256" key="5">
    <source>
        <dbReference type="ARBA" id="ARBA00022490"/>
    </source>
</evidence>
<dbReference type="Pfam" id="PF07478">
    <property type="entry name" value="Dala_Dala_lig_C"/>
    <property type="match status" value="1"/>
</dbReference>
<evidence type="ECO:0000313" key="19">
    <source>
        <dbReference type="EMBL" id="CDN30358.1"/>
    </source>
</evidence>
<protein>
    <recommendedName>
        <fullName evidence="4 14">D-alanine--D-alanine ligase</fullName>
        <ecNumber evidence="4 14">6.3.2.4</ecNumber>
    </recommendedName>
    <alternativeName>
        <fullName evidence="14">D-Ala-D-Ala ligase</fullName>
    </alternativeName>
    <alternativeName>
        <fullName evidence="14">D-alanylalanine synthetase</fullName>
    </alternativeName>
</protein>
<dbReference type="HOGENOM" id="CLU_039268_1_1_10"/>
<dbReference type="PROSITE" id="PS00844">
    <property type="entry name" value="DALA_DALA_LIGASE_2"/>
    <property type="match status" value="1"/>
</dbReference>
<accession>A0A060R9E7</accession>
<dbReference type="Gene3D" id="3.30.1490.20">
    <property type="entry name" value="ATP-grasp fold, A domain"/>
    <property type="match status" value="1"/>
</dbReference>
<keyword evidence="5 14" id="KW-0963">Cytoplasm</keyword>
<comment type="cofactor">
    <cofactor evidence="1">
        <name>Mn(2+)</name>
        <dbReference type="ChEBI" id="CHEBI:29035"/>
    </cofactor>
</comment>
<dbReference type="Gene3D" id="3.30.470.20">
    <property type="entry name" value="ATP-grasp fold, B domain"/>
    <property type="match status" value="1"/>
</dbReference>
<dbReference type="SUPFAM" id="SSF56059">
    <property type="entry name" value="Glutathione synthetase ATP-binding domain-like"/>
    <property type="match status" value="1"/>
</dbReference>
<evidence type="ECO:0000256" key="3">
    <source>
        <dbReference type="ARBA" id="ARBA00010871"/>
    </source>
</evidence>
<keyword evidence="16" id="KW-0460">Magnesium</keyword>
<evidence type="ECO:0000256" key="8">
    <source>
        <dbReference type="ARBA" id="ARBA00022741"/>
    </source>
</evidence>
<dbReference type="InterPro" id="IPR005905">
    <property type="entry name" value="D_ala_D_ala"/>
</dbReference>
<evidence type="ECO:0000256" key="4">
    <source>
        <dbReference type="ARBA" id="ARBA00012216"/>
    </source>
</evidence>
<dbReference type="PANTHER" id="PTHR23132">
    <property type="entry name" value="D-ALANINE--D-ALANINE LIGASE"/>
    <property type="match status" value="1"/>
</dbReference>